<dbReference type="PIRSF" id="PIRSF006060">
    <property type="entry name" value="AA_transporter"/>
    <property type="match status" value="1"/>
</dbReference>
<feature type="transmembrane region" description="Helical" evidence="7">
    <location>
        <begin position="39"/>
        <end position="58"/>
    </location>
</feature>
<evidence type="ECO:0000313" key="9">
    <source>
        <dbReference type="Proteomes" id="UP001500604"/>
    </source>
</evidence>
<feature type="transmembrane region" description="Helical" evidence="7">
    <location>
        <begin position="272"/>
        <end position="293"/>
    </location>
</feature>
<dbReference type="Gene3D" id="1.20.1740.10">
    <property type="entry name" value="Amino acid/polyamine transporter I"/>
    <property type="match status" value="1"/>
</dbReference>
<comment type="subcellular location">
    <subcellularLocation>
        <location evidence="1">Cell membrane</location>
        <topology evidence="1">Multi-pass membrane protein</topology>
    </subcellularLocation>
</comment>
<dbReference type="EMBL" id="BAABFL010000388">
    <property type="protein sequence ID" value="GAA4650348.1"/>
    <property type="molecule type" value="Genomic_DNA"/>
</dbReference>
<evidence type="ECO:0000256" key="6">
    <source>
        <dbReference type="ARBA" id="ARBA00023136"/>
    </source>
</evidence>
<dbReference type="Proteomes" id="UP001500604">
    <property type="component" value="Unassembled WGS sequence"/>
</dbReference>
<keyword evidence="6 7" id="KW-0472">Membrane</keyword>
<dbReference type="RefSeq" id="WP_345196511.1">
    <property type="nucleotide sequence ID" value="NZ_BAABFL010000388.1"/>
</dbReference>
<feature type="transmembrane region" description="Helical" evidence="7">
    <location>
        <begin position="12"/>
        <end position="33"/>
    </location>
</feature>
<protein>
    <submittedName>
        <fullName evidence="8">APC family permease</fullName>
    </submittedName>
</protein>
<evidence type="ECO:0000256" key="2">
    <source>
        <dbReference type="ARBA" id="ARBA00022448"/>
    </source>
</evidence>
<dbReference type="InterPro" id="IPR050367">
    <property type="entry name" value="APC_superfamily"/>
</dbReference>
<keyword evidence="9" id="KW-1185">Reference proteome</keyword>
<feature type="transmembrane region" description="Helical" evidence="7">
    <location>
        <begin position="328"/>
        <end position="347"/>
    </location>
</feature>
<evidence type="ECO:0000256" key="7">
    <source>
        <dbReference type="SAM" id="Phobius"/>
    </source>
</evidence>
<reference evidence="9" key="1">
    <citation type="journal article" date="2019" name="Int. J. Syst. Evol. Microbiol.">
        <title>The Global Catalogue of Microorganisms (GCM) 10K type strain sequencing project: providing services to taxonomists for standard genome sequencing and annotation.</title>
        <authorList>
            <consortium name="The Broad Institute Genomics Platform"/>
            <consortium name="The Broad Institute Genome Sequencing Center for Infectious Disease"/>
            <person name="Wu L."/>
            <person name="Ma J."/>
        </authorList>
    </citation>
    <scope>NUCLEOTIDE SEQUENCE [LARGE SCALE GENOMIC DNA]</scope>
    <source>
        <strain evidence="9">JCM 17805</strain>
    </source>
</reference>
<feature type="transmembrane region" description="Helical" evidence="7">
    <location>
        <begin position="191"/>
        <end position="210"/>
    </location>
</feature>
<organism evidence="8 9">
    <name type="scientific">Kistimonas scapharcae</name>
    <dbReference type="NCBI Taxonomy" id="1036133"/>
    <lineage>
        <taxon>Bacteria</taxon>
        <taxon>Pseudomonadati</taxon>
        <taxon>Pseudomonadota</taxon>
        <taxon>Gammaproteobacteria</taxon>
        <taxon>Oceanospirillales</taxon>
        <taxon>Endozoicomonadaceae</taxon>
        <taxon>Kistimonas</taxon>
    </lineage>
</organism>
<feature type="transmembrane region" description="Helical" evidence="7">
    <location>
        <begin position="120"/>
        <end position="141"/>
    </location>
</feature>
<name>A0ABP8V4F5_9GAMM</name>
<feature type="transmembrane region" description="Helical" evidence="7">
    <location>
        <begin position="431"/>
        <end position="450"/>
    </location>
</feature>
<evidence type="ECO:0000256" key="1">
    <source>
        <dbReference type="ARBA" id="ARBA00004651"/>
    </source>
</evidence>
<dbReference type="Pfam" id="PF13520">
    <property type="entry name" value="AA_permease_2"/>
    <property type="match status" value="1"/>
</dbReference>
<keyword evidence="2" id="KW-0813">Transport</keyword>
<feature type="transmembrane region" description="Helical" evidence="7">
    <location>
        <begin position="398"/>
        <end position="419"/>
    </location>
</feature>
<evidence type="ECO:0000313" key="8">
    <source>
        <dbReference type="EMBL" id="GAA4650348.1"/>
    </source>
</evidence>
<proteinExistence type="predicted"/>
<evidence type="ECO:0000256" key="3">
    <source>
        <dbReference type="ARBA" id="ARBA00022475"/>
    </source>
</evidence>
<feature type="transmembrane region" description="Helical" evidence="7">
    <location>
        <begin position="222"/>
        <end position="241"/>
    </location>
</feature>
<keyword evidence="3" id="KW-1003">Cell membrane</keyword>
<dbReference type="PANTHER" id="PTHR42770:SF15">
    <property type="entry name" value="GLUTAMATE_GAMMA-AMINOBUTYRATE ANTIPORTER-RELATED"/>
    <property type="match status" value="1"/>
</dbReference>
<feature type="transmembrane region" description="Helical" evidence="7">
    <location>
        <begin position="153"/>
        <end position="171"/>
    </location>
</feature>
<evidence type="ECO:0000256" key="4">
    <source>
        <dbReference type="ARBA" id="ARBA00022692"/>
    </source>
</evidence>
<sequence>MSTSKKSGLGLVGIIFFILSGLIGIDGLTASAAVGPSVFGWWVLILLCFVLPYVLIVCELGSAFPGEGGVYDWTLLGLGERNAARVGWYYWINVPLWMPSVYLICAGMIAELFFPGMSTWGMIAIALVMVWITIFTANASLDIGNLINTLGGLSKVLVLLAMAVGGLFYIGDHGAANELTLSSMMPSMDASFMYAPTLIYMLIGAETIACMGSSIRNPQRDLPLGIMLAMGIIVLLYWAAISSMMTALPLEELSLVGGIVQTFNVLFGDSNMGTLLTITLSLVAIFGLFTYLIPWIMAASRAAMEAANNHEMPAIFARKNAHGAPQGANMMTGYVATVALVLYGFMAGNADDLFWSLFAFANFLLFITYFFFFGAFVKLRQKEPNAVRPFRVPCGDRMAVLVALLPAVVLLFGCVLFVFPDILGGDIDWAYSGPTVIGIVAAMIFIEVSITRLKQGSGSETATAV</sequence>
<keyword evidence="4 7" id="KW-0812">Transmembrane</keyword>
<keyword evidence="5 7" id="KW-1133">Transmembrane helix</keyword>
<comment type="caution">
    <text evidence="8">The sequence shown here is derived from an EMBL/GenBank/DDBJ whole genome shotgun (WGS) entry which is preliminary data.</text>
</comment>
<evidence type="ECO:0000256" key="5">
    <source>
        <dbReference type="ARBA" id="ARBA00022989"/>
    </source>
</evidence>
<gene>
    <name evidence="8" type="ORF">GCM10023116_26310</name>
</gene>
<dbReference type="InterPro" id="IPR002293">
    <property type="entry name" value="AA/rel_permease1"/>
</dbReference>
<accession>A0ABP8V4F5</accession>
<feature type="transmembrane region" description="Helical" evidence="7">
    <location>
        <begin position="353"/>
        <end position="377"/>
    </location>
</feature>
<dbReference type="PANTHER" id="PTHR42770">
    <property type="entry name" value="AMINO ACID TRANSPORTER-RELATED"/>
    <property type="match status" value="1"/>
</dbReference>
<feature type="transmembrane region" description="Helical" evidence="7">
    <location>
        <begin position="88"/>
        <end position="114"/>
    </location>
</feature>